<comment type="caution">
    <text evidence="2">The sequence shown here is derived from an EMBL/GenBank/DDBJ whole genome shotgun (WGS) entry which is preliminary data.</text>
</comment>
<evidence type="ECO:0000313" key="2">
    <source>
        <dbReference type="EMBL" id="OEJ84494.1"/>
    </source>
</evidence>
<feature type="unsure residue" description="E or Q" evidence="2">
    <location>
        <position position="88"/>
    </location>
</feature>
<dbReference type="AlphaFoldDB" id="A0A1E5RC65"/>
<feature type="coiled-coil region" evidence="1">
    <location>
        <begin position="59"/>
        <end position="115"/>
    </location>
</feature>
<evidence type="ECO:0000256" key="1">
    <source>
        <dbReference type="SAM" id="Coils"/>
    </source>
</evidence>
<organism evidence="2 3">
    <name type="scientific">Hanseniaspora opuntiae</name>
    <dbReference type="NCBI Taxonomy" id="211096"/>
    <lineage>
        <taxon>Eukaryota</taxon>
        <taxon>Fungi</taxon>
        <taxon>Dikarya</taxon>
        <taxon>Ascomycota</taxon>
        <taxon>Saccharomycotina</taxon>
        <taxon>Saccharomycetes</taxon>
        <taxon>Saccharomycodales</taxon>
        <taxon>Saccharomycodaceae</taxon>
        <taxon>Hanseniaspora</taxon>
    </lineage>
</organism>
<evidence type="ECO:0000313" key="3">
    <source>
        <dbReference type="Proteomes" id="UP000095605"/>
    </source>
</evidence>
<accession>A0A1E5RC65</accession>
<reference evidence="3" key="1">
    <citation type="journal article" date="2016" name="Genome Announc.">
        <title>Genome sequences of three species of Hanseniaspora isolated from spontaneous wine fermentations.</title>
        <authorList>
            <person name="Sternes P.R."/>
            <person name="Lee D."/>
            <person name="Kutyna D.R."/>
            <person name="Borneman A.R."/>
        </authorList>
    </citation>
    <scope>NUCLEOTIDE SEQUENCE [LARGE SCALE GENOMIC DNA]</scope>
    <source>
        <strain evidence="3">AWRI3578</strain>
    </source>
</reference>
<dbReference type="OrthoDB" id="10478476at2759"/>
<dbReference type="Proteomes" id="UP000095605">
    <property type="component" value="Unassembled WGS sequence"/>
</dbReference>
<sequence length="179" mass="20599">MSRYDENGLTPMDGGLEVKKETISIEPEENVILENDDINEMSLETYIKNSNFKTLAKNMHEYKVDLERQNNAIEKANNDIKQLSNSVEQKRKDLLKQLKKKLDSLNDLWADTEADIFISGIAGASDILQETLHDTLQRYETLTAELSNGLETIIELENHVDGSHNKSRMQHQRKKRLDL</sequence>
<protein>
    <submittedName>
        <fullName evidence="2">Uncharacterized protein</fullName>
    </submittedName>
</protein>
<gene>
    <name evidence="2" type="ORF">AWRI3578_g2724</name>
</gene>
<keyword evidence="3" id="KW-1185">Reference proteome</keyword>
<keyword evidence="1" id="KW-0175">Coiled coil</keyword>
<dbReference type="EMBL" id="LPNL01000006">
    <property type="protein sequence ID" value="OEJ84494.1"/>
    <property type="molecule type" value="Genomic_DNA"/>
</dbReference>
<name>A0A1E5RC65_9ASCO</name>
<proteinExistence type="predicted"/>